<dbReference type="PATRIC" id="fig|83552.4.peg.1409"/>
<proteinExistence type="predicted"/>
<reference evidence="1 2" key="1">
    <citation type="journal article" date="2014" name="Mol. Biol. Evol.">
        <title>Massive expansion of Ubiquitination-related gene families within the Chlamydiae.</title>
        <authorList>
            <person name="Domman D."/>
            <person name="Collingro A."/>
            <person name="Lagkouvardos I."/>
            <person name="Gehre L."/>
            <person name="Weinmaier T."/>
            <person name="Rattei T."/>
            <person name="Subtil A."/>
            <person name="Horn M."/>
        </authorList>
    </citation>
    <scope>NUCLEOTIDE SEQUENCE [LARGE SCALE GENOMIC DNA]</scope>
    <source>
        <strain evidence="1 2">OEW1</strain>
    </source>
</reference>
<dbReference type="Proteomes" id="UP000031307">
    <property type="component" value="Unassembled WGS sequence"/>
</dbReference>
<comment type="caution">
    <text evidence="1">The sequence shown here is derived from an EMBL/GenBank/DDBJ whole genome shotgun (WGS) entry which is preliminary data.</text>
</comment>
<name>A0A0C1EM16_9BACT</name>
<gene>
    <name evidence="1" type="ORF">DB43_GG00230</name>
</gene>
<accession>A0A0C1EM16</accession>
<sequence>MEEVKKLQFILNDDIEKLGYLGEKIVLDSWLGPGLLQINFRDYLRVY</sequence>
<evidence type="ECO:0000313" key="2">
    <source>
        <dbReference type="Proteomes" id="UP000031307"/>
    </source>
</evidence>
<evidence type="ECO:0000313" key="1">
    <source>
        <dbReference type="EMBL" id="KIA77444.1"/>
    </source>
</evidence>
<dbReference type="AlphaFoldDB" id="A0A0C1EM16"/>
<protein>
    <submittedName>
        <fullName evidence="1">Uncharacterized protein</fullName>
    </submittedName>
</protein>
<dbReference type="EMBL" id="JSAM01000076">
    <property type="protein sequence ID" value="KIA77444.1"/>
    <property type="molecule type" value="Genomic_DNA"/>
</dbReference>
<organism evidence="1 2">
    <name type="scientific">Parachlamydia acanthamoebae</name>
    <dbReference type="NCBI Taxonomy" id="83552"/>
    <lineage>
        <taxon>Bacteria</taxon>
        <taxon>Pseudomonadati</taxon>
        <taxon>Chlamydiota</taxon>
        <taxon>Chlamydiia</taxon>
        <taxon>Parachlamydiales</taxon>
        <taxon>Parachlamydiaceae</taxon>
        <taxon>Parachlamydia</taxon>
    </lineage>
</organism>